<feature type="region of interest" description="Disordered" evidence="4">
    <location>
        <begin position="184"/>
        <end position="224"/>
    </location>
</feature>
<dbReference type="EMBL" id="AMQN01010450">
    <property type="status" value="NOT_ANNOTATED_CDS"/>
    <property type="molecule type" value="Genomic_DNA"/>
</dbReference>
<accession>R7U493</accession>
<reference evidence="7 9" key="2">
    <citation type="journal article" date="2013" name="Nature">
        <title>Insights into bilaterian evolution from three spiralian genomes.</title>
        <authorList>
            <person name="Simakov O."/>
            <person name="Marletaz F."/>
            <person name="Cho S.J."/>
            <person name="Edsinger-Gonzales E."/>
            <person name="Havlak P."/>
            <person name="Hellsten U."/>
            <person name="Kuo D.H."/>
            <person name="Larsson T."/>
            <person name="Lv J."/>
            <person name="Arendt D."/>
            <person name="Savage R."/>
            <person name="Osoegawa K."/>
            <person name="de Jong P."/>
            <person name="Grimwood J."/>
            <person name="Chapman J.A."/>
            <person name="Shapiro H."/>
            <person name="Aerts A."/>
            <person name="Otillar R.P."/>
            <person name="Terry A.Y."/>
            <person name="Boore J.L."/>
            <person name="Grigoriev I.V."/>
            <person name="Lindberg D.R."/>
            <person name="Seaver E.C."/>
            <person name="Weisblat D.A."/>
            <person name="Putnam N.H."/>
            <person name="Rokhsar D.S."/>
        </authorList>
    </citation>
    <scope>NUCLEOTIDE SEQUENCE</scope>
    <source>
        <strain evidence="7 9">I ESC-2004</strain>
    </source>
</reference>
<organism evidence="7">
    <name type="scientific">Capitella teleta</name>
    <name type="common">Polychaete worm</name>
    <dbReference type="NCBI Taxonomy" id="283909"/>
    <lineage>
        <taxon>Eukaryota</taxon>
        <taxon>Metazoa</taxon>
        <taxon>Spiralia</taxon>
        <taxon>Lophotrochozoa</taxon>
        <taxon>Annelida</taxon>
        <taxon>Polychaeta</taxon>
        <taxon>Sedentaria</taxon>
        <taxon>Scolecida</taxon>
        <taxon>Capitellidae</taxon>
        <taxon>Capitella</taxon>
    </lineage>
</organism>
<dbReference type="InterPro" id="IPR000859">
    <property type="entry name" value="CUB_dom"/>
</dbReference>
<evidence type="ECO:0000313" key="9">
    <source>
        <dbReference type="Proteomes" id="UP000014760"/>
    </source>
</evidence>
<feature type="compositionally biased region" description="Low complexity" evidence="4">
    <location>
        <begin position="702"/>
        <end position="726"/>
    </location>
</feature>
<name>R7U493_CAPTE</name>
<evidence type="ECO:0000256" key="5">
    <source>
        <dbReference type="SAM" id="SignalP"/>
    </source>
</evidence>
<dbReference type="SMART" id="SM00042">
    <property type="entry name" value="CUB"/>
    <property type="match status" value="2"/>
</dbReference>
<dbReference type="Pfam" id="PF00431">
    <property type="entry name" value="CUB"/>
    <property type="match status" value="2"/>
</dbReference>
<comment type="caution">
    <text evidence="3">Lacks conserved residue(s) required for the propagation of feature annotation.</text>
</comment>
<sequence length="813" mass="88490">MAILQCTIVVLLIFFGTIRAAHVPRQQHQDSNGEKRATECVLWMSSVSFGYIYQYASIQSKELELCFRSPNFANSEYPTGVSCSLKIEHSPTACPNSKIHGYFKGGFGLSCTDNSTCNYVSVATSDDFMTNKQYFGYTLPTDTFEVEEGILLHFNAVGSDGTTTDRSPGFQFCFYEESGDCPTQAPTLPQTTPATIKTTTPTKTTTATTTPIPTAPTTSPHPTTILATTTTPIITTTQHTTSPPTTECITLGLSCHNGGYEECGKCVCSSGFNPESDCYDPLFGNGDCEYYLPSSNSQITYPAGNLVAQEEEICIRSPNYPGEYLESGRCTYSIKIKSGCATSRVRAYFKGDFGLHCNAPNSCNDYVEITADANLQIPQRYSVLTKIEELPLEHSAATQHQQTSFFQKAIGFFYISARTMFPRLPKEPQASNFASFWVRPHCTSCTQNREKKFILDNLCTTTTVTTETSSTTQIYTGPPPTTTAHSTPTSPTYSPPEPTCPSGLSCANDGTLDPNTCKCICPEGLSQDTNCEELDVATGVCRIGSNDMDSYYLQVADTEVCISSSNYTDGDYEFRGTCNFEIKAQTETCQIQYYFKSPFDLYCTNLGNCEHYLQISDGINYADNAVRYCCNAGASGTQFTQSNKMLVHFNSQDPLDQSAQGFQICFSKHQGTQTIPERAKFTTHIAQSALILTFVTVCPTSSTPSGTTTSPPTSTEEDTTSSPTSTQIYTGPPPTTTAHSTPTSPTYSPPEPTCPSGLSCANDGTLDPNTCKCICPEGLSQDTNCEELDVATGVCRIGSNDMDSYYLQVADTE</sequence>
<dbReference type="Gene3D" id="2.60.120.290">
    <property type="entry name" value="Spermadhesin, CUB domain"/>
    <property type="match status" value="3"/>
</dbReference>
<evidence type="ECO:0000256" key="3">
    <source>
        <dbReference type="PROSITE-ProRule" id="PRU00059"/>
    </source>
</evidence>
<feature type="signal peptide" evidence="5">
    <location>
        <begin position="1"/>
        <end position="20"/>
    </location>
</feature>
<feature type="domain" description="CUB" evidence="6">
    <location>
        <begin position="541"/>
        <end position="669"/>
    </location>
</feature>
<reference evidence="9" key="1">
    <citation type="submission" date="2012-12" db="EMBL/GenBank/DDBJ databases">
        <authorList>
            <person name="Hellsten U."/>
            <person name="Grimwood J."/>
            <person name="Chapman J.A."/>
            <person name="Shapiro H."/>
            <person name="Aerts A."/>
            <person name="Otillar R.P."/>
            <person name="Terry A.Y."/>
            <person name="Boore J.L."/>
            <person name="Simakov O."/>
            <person name="Marletaz F."/>
            <person name="Cho S.-J."/>
            <person name="Edsinger-Gonzales E."/>
            <person name="Havlak P."/>
            <person name="Kuo D.-H."/>
            <person name="Larsson T."/>
            <person name="Lv J."/>
            <person name="Arendt D."/>
            <person name="Savage R."/>
            <person name="Osoegawa K."/>
            <person name="de Jong P."/>
            <person name="Lindberg D.R."/>
            <person name="Seaver E.C."/>
            <person name="Weisblat D.A."/>
            <person name="Putnam N.H."/>
            <person name="Grigoriev I.V."/>
            <person name="Rokhsar D.S."/>
        </authorList>
    </citation>
    <scope>NUCLEOTIDE SEQUENCE</scope>
    <source>
        <strain evidence="9">I ESC-2004</strain>
    </source>
</reference>
<dbReference type="OMA" id="YDNPCSY"/>
<feature type="compositionally biased region" description="Low complexity" evidence="4">
    <location>
        <begin position="736"/>
        <end position="746"/>
    </location>
</feature>
<dbReference type="HOGENOM" id="CLU_347380_0_0_1"/>
<keyword evidence="2" id="KW-1015">Disulfide bond</keyword>
<feature type="non-terminal residue" evidence="7">
    <location>
        <position position="813"/>
    </location>
</feature>
<evidence type="ECO:0000256" key="4">
    <source>
        <dbReference type="SAM" id="MobiDB-lite"/>
    </source>
</evidence>
<feature type="region of interest" description="Disordered" evidence="4">
    <location>
        <begin position="470"/>
        <end position="496"/>
    </location>
</feature>
<feature type="domain" description="CUB" evidence="6">
    <location>
        <begin position="303"/>
        <end position="381"/>
    </location>
</feature>
<dbReference type="EnsemblMetazoa" id="CapteT225900">
    <property type="protein sequence ID" value="CapteP225900"/>
    <property type="gene ID" value="CapteG225900"/>
</dbReference>
<dbReference type="AlphaFoldDB" id="R7U493"/>
<keyword evidence="5" id="KW-0732">Signal</keyword>
<keyword evidence="1" id="KW-0677">Repeat</keyword>
<feature type="compositionally biased region" description="Low complexity" evidence="4">
    <location>
        <begin position="482"/>
        <end position="492"/>
    </location>
</feature>
<feature type="region of interest" description="Disordered" evidence="4">
    <location>
        <begin position="702"/>
        <end position="755"/>
    </location>
</feature>
<dbReference type="PROSITE" id="PS01180">
    <property type="entry name" value="CUB"/>
    <property type="match status" value="3"/>
</dbReference>
<proteinExistence type="predicted"/>
<dbReference type="EMBL" id="KB307875">
    <property type="protein sequence ID" value="ELT98501.1"/>
    <property type="molecule type" value="Genomic_DNA"/>
</dbReference>
<dbReference type="PANTHER" id="PTHR24251">
    <property type="entry name" value="OVOCHYMASE-RELATED"/>
    <property type="match status" value="1"/>
</dbReference>
<evidence type="ECO:0000313" key="8">
    <source>
        <dbReference type="EnsemblMetazoa" id="CapteP225900"/>
    </source>
</evidence>
<feature type="chain" id="PRO_5008787649" description="CUB domain-containing protein" evidence="5">
    <location>
        <begin position="21"/>
        <end position="813"/>
    </location>
</feature>
<evidence type="ECO:0000256" key="1">
    <source>
        <dbReference type="ARBA" id="ARBA00022737"/>
    </source>
</evidence>
<feature type="domain" description="CUB" evidence="6">
    <location>
        <begin position="48"/>
        <end position="177"/>
    </location>
</feature>
<evidence type="ECO:0000313" key="7">
    <source>
        <dbReference type="EMBL" id="ELT98501.1"/>
    </source>
</evidence>
<reference evidence="8" key="3">
    <citation type="submission" date="2015-06" db="UniProtKB">
        <authorList>
            <consortium name="EnsemblMetazoa"/>
        </authorList>
    </citation>
    <scope>IDENTIFICATION</scope>
</reference>
<evidence type="ECO:0000256" key="2">
    <source>
        <dbReference type="ARBA" id="ARBA00023157"/>
    </source>
</evidence>
<evidence type="ECO:0000259" key="6">
    <source>
        <dbReference type="PROSITE" id="PS01180"/>
    </source>
</evidence>
<dbReference type="Proteomes" id="UP000014760">
    <property type="component" value="Unassembled WGS sequence"/>
</dbReference>
<gene>
    <name evidence="7" type="ORF">CAPTEDRAFT_225900</name>
</gene>
<keyword evidence="9" id="KW-1185">Reference proteome</keyword>
<dbReference type="PANTHER" id="PTHR24251:SF30">
    <property type="entry name" value="MEMBRANE FRIZZLED-RELATED PROTEIN"/>
    <property type="match status" value="1"/>
</dbReference>
<dbReference type="SUPFAM" id="SSF49854">
    <property type="entry name" value="Spermadhesin, CUB domain"/>
    <property type="match status" value="2"/>
</dbReference>
<dbReference type="InterPro" id="IPR035914">
    <property type="entry name" value="Sperma_CUB_dom_sf"/>
</dbReference>
<protein>
    <recommendedName>
        <fullName evidence="6">CUB domain-containing protein</fullName>
    </recommendedName>
</protein>